<evidence type="ECO:0000313" key="1">
    <source>
        <dbReference type="EMBL" id="ETO66260.1"/>
    </source>
</evidence>
<gene>
    <name evidence="1" type="ORF">F444_16501</name>
</gene>
<accession>A0A080ZHZ9</accession>
<proteinExistence type="predicted"/>
<comment type="caution">
    <text evidence="1">The sequence shown here is derived from an EMBL/GenBank/DDBJ whole genome shotgun (WGS) entry which is preliminary data.</text>
</comment>
<sequence>MAPALKKIRLEQCNGSGFARDAVQRRRGEKAHRISGHKHEEALGLAILRDSPVGEAERCSERNIEN</sequence>
<organism evidence="1 2">
    <name type="scientific">Phytophthora nicotianae P1976</name>
    <dbReference type="NCBI Taxonomy" id="1317066"/>
    <lineage>
        <taxon>Eukaryota</taxon>
        <taxon>Sar</taxon>
        <taxon>Stramenopiles</taxon>
        <taxon>Oomycota</taxon>
        <taxon>Peronosporomycetes</taxon>
        <taxon>Peronosporales</taxon>
        <taxon>Peronosporaceae</taxon>
        <taxon>Phytophthora</taxon>
    </lineage>
</organism>
<dbReference type="Proteomes" id="UP000028582">
    <property type="component" value="Unassembled WGS sequence"/>
</dbReference>
<name>A0A080ZHZ9_PHYNI</name>
<evidence type="ECO:0000313" key="2">
    <source>
        <dbReference type="Proteomes" id="UP000028582"/>
    </source>
</evidence>
<protein>
    <submittedName>
        <fullName evidence="1">Uncharacterized protein</fullName>
    </submittedName>
</protein>
<dbReference type="EMBL" id="ANJA01003040">
    <property type="protein sequence ID" value="ETO66260.1"/>
    <property type="molecule type" value="Genomic_DNA"/>
</dbReference>
<dbReference type="AlphaFoldDB" id="A0A080ZHZ9"/>
<reference evidence="1 2" key="1">
    <citation type="submission" date="2013-11" db="EMBL/GenBank/DDBJ databases">
        <title>The Genome Sequence of Phytophthora parasitica P1976.</title>
        <authorList>
            <consortium name="The Broad Institute Genomics Platform"/>
            <person name="Russ C."/>
            <person name="Tyler B."/>
            <person name="Panabieres F."/>
            <person name="Shan W."/>
            <person name="Tripathy S."/>
            <person name="Grunwald N."/>
            <person name="Machado M."/>
            <person name="Johnson C.S."/>
            <person name="Walker B."/>
            <person name="Young S."/>
            <person name="Zeng Q."/>
            <person name="Gargeya S."/>
            <person name="Fitzgerald M."/>
            <person name="Haas B."/>
            <person name="Abouelleil A."/>
            <person name="Allen A.W."/>
            <person name="Alvarado L."/>
            <person name="Arachchi H.M."/>
            <person name="Berlin A.M."/>
            <person name="Chapman S.B."/>
            <person name="Gainer-Dewar J."/>
            <person name="Goldberg J."/>
            <person name="Griggs A."/>
            <person name="Gujja S."/>
            <person name="Hansen M."/>
            <person name="Howarth C."/>
            <person name="Imamovic A."/>
            <person name="Ireland A."/>
            <person name="Larimer J."/>
            <person name="McCowan C."/>
            <person name="Murphy C."/>
            <person name="Pearson M."/>
            <person name="Poon T.W."/>
            <person name="Priest M."/>
            <person name="Roberts A."/>
            <person name="Saif S."/>
            <person name="Shea T."/>
            <person name="Sisk P."/>
            <person name="Sykes S."/>
            <person name="Wortman J."/>
            <person name="Nusbaum C."/>
            <person name="Birren B."/>
        </authorList>
    </citation>
    <scope>NUCLEOTIDE SEQUENCE [LARGE SCALE GENOMIC DNA]</scope>
    <source>
        <strain evidence="1 2">P1976</strain>
    </source>
</reference>